<organism evidence="4 5">
    <name type="scientific">Roseomonas fluvialis</name>
    <dbReference type="NCBI Taxonomy" id="1750527"/>
    <lineage>
        <taxon>Bacteria</taxon>
        <taxon>Pseudomonadati</taxon>
        <taxon>Pseudomonadota</taxon>
        <taxon>Alphaproteobacteria</taxon>
        <taxon>Acetobacterales</taxon>
        <taxon>Roseomonadaceae</taxon>
        <taxon>Roseomonas</taxon>
    </lineage>
</organism>
<proteinExistence type="predicted"/>
<dbReference type="Gene3D" id="2.150.10.10">
    <property type="entry name" value="Serralysin-like metalloprotease, C-terminal"/>
    <property type="match status" value="11"/>
</dbReference>
<dbReference type="InterPro" id="IPR050557">
    <property type="entry name" value="RTX_toxin/Mannuronan_C5-epim"/>
</dbReference>
<keyword evidence="2" id="KW-0964">Secreted</keyword>
<dbReference type="PANTHER" id="PTHR38340">
    <property type="entry name" value="S-LAYER PROTEIN"/>
    <property type="match status" value="1"/>
</dbReference>
<accession>A0ABN6P3A0</accession>
<dbReference type="PROSITE" id="PS00330">
    <property type="entry name" value="HEMOLYSIN_CALCIUM"/>
    <property type="match status" value="12"/>
</dbReference>
<dbReference type="InterPro" id="IPR018511">
    <property type="entry name" value="Hemolysin-typ_Ca-bd_CS"/>
</dbReference>
<dbReference type="Proteomes" id="UP000831327">
    <property type="component" value="Chromosome"/>
</dbReference>
<evidence type="ECO:0000313" key="4">
    <source>
        <dbReference type="EMBL" id="BDG73147.1"/>
    </source>
</evidence>
<evidence type="ECO:0000313" key="5">
    <source>
        <dbReference type="Proteomes" id="UP000831327"/>
    </source>
</evidence>
<comment type="subcellular location">
    <subcellularLocation>
        <location evidence="1">Secreted</location>
    </subcellularLocation>
</comment>
<protein>
    <recommendedName>
        <fullName evidence="6">Cyclolysin</fullName>
    </recommendedName>
</protein>
<keyword evidence="5" id="KW-1185">Reference proteome</keyword>
<dbReference type="EMBL" id="AP025637">
    <property type="protein sequence ID" value="BDG73147.1"/>
    <property type="molecule type" value="Genomic_DNA"/>
</dbReference>
<sequence>MATYIFSDVAGTSLAFVPAEDLLILPFGVSAAALRFASDGSDLLLSVAPDTVRLLGIGLGGSGLNAGNLAFQDGSLVILDNPGSNVRAGSVFGDWIGIDRGGDDRIAAGGGDDYIRGGSALGSADTVDGGEGAGDLLFLAGTLNVSFGPRTVTGIERFEIGAGTVSLTLDAATVATATPVAGTLFTIDGSAQGTALRLSVDARDVAAAGVALLAAGGDDSLAGGFAADSLLGGAGDDTLDGFWGDDTIAGGAGIDVLTGGSGSDLFLFDVAGLPNSPPATPDLITDFEGAGIAGGDRIGLPGVAAIGLGLTFHVGDADFVFEGYEGSGVQLPGSRIGDGFADVMWRLVEGASWRFEVWADLNDDGRFTPGDLFLRLGAPGGDTATALAPGDFLAAFAGLVGGPGNDVFTGPGATDDQFWGEGGNDSLSGGDGVDVLEGGLGGDSLLGGDLADELRGGPGSDWLEGGDGWDTLFAADNLAPETESPDDRNHLAGGAGRDALFGGAGLDTLLGEADDDLLWGDEGADSLLGGDGIDLVYGWEGDDVLDGGTGDDTLLGGTGADTFTGGDGADLFIIDLSTGGQAEATGDVPDWITDFSAAQGDVLSLALAGGLVGGALGPGPLAWRGTLAARDLALGVGLGSLLPGAGLGPGYYQSWFLPAVSGGQAAGGWFIVDLDQDLVIGADDAIIRIGSLAAPATLAPENFAEGTFRVRVGTAGADVLLAAASGQDVFGLAGNDLLTGRDGADRVVGGEGNDTLMGAGGIDQLWGGAGNDSLDGGAESDELFAEGPDLSEQDGIFARNTLAGGDGNDSLWGADGRESLDGGAGADWLYGGVGLDTLVGGDGADTIQGGDGADLIDGAAGTDSLDAGAGDDTVDYDPADAFADGGDDLDLLVIRAAVAITLDSNIDQVAGGGITRGFEGVDGSAVSFALTLAGSSARNRLIGGAGDDWIDGRDANDSLEGGAGSDTLDGGPGDDVVTGGEGGDSLLGGSGLDLVSYADATAGVTVGLVLGGAGDTLLGFESLRGSAFSDRLTGTTDANRIEGLAGDDTLDGGLGDDTLLGATGRDNILGGAGADSVLGGIDADTLNGGEGNDVLDGGEGADRLIGWTGNDLYIVDLRADVVIETAGAGDDTVVASGNYYLPRQVEWVVLAPGAGPIFVVTNIDPVRVQGNESNNQVIGKGGADTFWGGAGNDRMQGQDGADHLFGEDGTDALFGGTGADVLDGGTGRDTLQGQDSNDTMFGGSDSIQDVLYGGNGADWLDGGLGLDFMYGGLGNDIYVASQQAEGIIEAPGQGIDRVIARGGGAFALPVNVEQLDLDGPERGLGNALSNRITGSARAETLFGRDGNDTLIGGGGADTLYGEDGRDSFLFAPGSGADAVRDYAPGFDRLLLQGFGFTGAAAVLAVTRAAPGGVVIDLAPGDTLFLAGVTKPALSAADFVFLA</sequence>
<evidence type="ECO:0000256" key="2">
    <source>
        <dbReference type="ARBA" id="ARBA00022525"/>
    </source>
</evidence>
<feature type="region of interest" description="Disordered" evidence="3">
    <location>
        <begin position="953"/>
        <end position="982"/>
    </location>
</feature>
<evidence type="ECO:0000256" key="1">
    <source>
        <dbReference type="ARBA" id="ARBA00004613"/>
    </source>
</evidence>
<dbReference type="InterPro" id="IPR001343">
    <property type="entry name" value="Hemolysn_Ca-bd"/>
</dbReference>
<dbReference type="InterPro" id="IPR011049">
    <property type="entry name" value="Serralysin-like_metalloprot_C"/>
</dbReference>
<dbReference type="PANTHER" id="PTHR38340:SF1">
    <property type="entry name" value="S-LAYER PROTEIN"/>
    <property type="match status" value="1"/>
</dbReference>
<name>A0ABN6P3A0_9PROT</name>
<evidence type="ECO:0000256" key="3">
    <source>
        <dbReference type="SAM" id="MobiDB-lite"/>
    </source>
</evidence>
<dbReference type="SUPFAM" id="SSF51120">
    <property type="entry name" value="beta-Roll"/>
    <property type="match status" value="9"/>
</dbReference>
<dbReference type="Pfam" id="PF00353">
    <property type="entry name" value="HemolysinCabind"/>
    <property type="match status" value="15"/>
</dbReference>
<dbReference type="RefSeq" id="WP_244407387.1">
    <property type="nucleotide sequence ID" value="NZ_AP025637.1"/>
</dbReference>
<evidence type="ECO:0008006" key="6">
    <source>
        <dbReference type="Google" id="ProtNLM"/>
    </source>
</evidence>
<dbReference type="PRINTS" id="PR00313">
    <property type="entry name" value="CABNDNGRPT"/>
</dbReference>
<gene>
    <name evidence="4" type="ORF">Rmf_30760</name>
</gene>
<reference evidence="4 5" key="1">
    <citation type="journal article" date="2016" name="Microbes Environ.">
        <title>Phylogenetically diverse aerobic anoxygenic phototrophic bacteria isolated from epilithic biofilms in Tama river, Japan.</title>
        <authorList>
            <person name="Hirose S."/>
            <person name="Matsuura K."/>
            <person name="Haruta S."/>
        </authorList>
    </citation>
    <scope>NUCLEOTIDE SEQUENCE [LARGE SCALE GENOMIC DNA]</scope>
    <source>
        <strain evidence="4 5">S08</strain>
    </source>
</reference>
<feature type="compositionally biased region" description="Low complexity" evidence="3">
    <location>
        <begin position="966"/>
        <end position="978"/>
    </location>
</feature>